<organism evidence="2 3">
    <name type="scientific">Exidia glandulosa HHB12029</name>
    <dbReference type="NCBI Taxonomy" id="1314781"/>
    <lineage>
        <taxon>Eukaryota</taxon>
        <taxon>Fungi</taxon>
        <taxon>Dikarya</taxon>
        <taxon>Basidiomycota</taxon>
        <taxon>Agaricomycotina</taxon>
        <taxon>Agaricomycetes</taxon>
        <taxon>Auriculariales</taxon>
        <taxon>Exidiaceae</taxon>
        <taxon>Exidia</taxon>
    </lineage>
</organism>
<dbReference type="EMBL" id="KV426269">
    <property type="protein sequence ID" value="KZV83478.1"/>
    <property type="molecule type" value="Genomic_DNA"/>
</dbReference>
<feature type="compositionally biased region" description="Pro residues" evidence="1">
    <location>
        <begin position="247"/>
        <end position="271"/>
    </location>
</feature>
<evidence type="ECO:0000313" key="2">
    <source>
        <dbReference type="EMBL" id="KZV83478.1"/>
    </source>
</evidence>
<proteinExistence type="predicted"/>
<dbReference type="AlphaFoldDB" id="A0A165CZ64"/>
<dbReference type="InParanoid" id="A0A165CZ64"/>
<dbReference type="Proteomes" id="UP000077266">
    <property type="component" value="Unassembled WGS sequence"/>
</dbReference>
<protein>
    <submittedName>
        <fullName evidence="2">Uncharacterized protein</fullName>
    </submittedName>
</protein>
<reference evidence="2 3" key="1">
    <citation type="journal article" date="2016" name="Mol. Biol. Evol.">
        <title>Comparative Genomics of Early-Diverging Mushroom-Forming Fungi Provides Insights into the Origins of Lignocellulose Decay Capabilities.</title>
        <authorList>
            <person name="Nagy L.G."/>
            <person name="Riley R."/>
            <person name="Tritt A."/>
            <person name="Adam C."/>
            <person name="Daum C."/>
            <person name="Floudas D."/>
            <person name="Sun H."/>
            <person name="Yadav J.S."/>
            <person name="Pangilinan J."/>
            <person name="Larsson K.H."/>
            <person name="Matsuura K."/>
            <person name="Barry K."/>
            <person name="Labutti K."/>
            <person name="Kuo R."/>
            <person name="Ohm R.A."/>
            <person name="Bhattacharya S.S."/>
            <person name="Shirouzu T."/>
            <person name="Yoshinaga Y."/>
            <person name="Martin F.M."/>
            <person name="Grigoriev I.V."/>
            <person name="Hibbett D.S."/>
        </authorList>
    </citation>
    <scope>NUCLEOTIDE SEQUENCE [LARGE SCALE GENOMIC DNA]</scope>
    <source>
        <strain evidence="2 3">HHB12029</strain>
    </source>
</reference>
<evidence type="ECO:0000313" key="3">
    <source>
        <dbReference type="Proteomes" id="UP000077266"/>
    </source>
</evidence>
<feature type="region of interest" description="Disordered" evidence="1">
    <location>
        <begin position="109"/>
        <end position="202"/>
    </location>
</feature>
<dbReference type="PRINTS" id="PR01217">
    <property type="entry name" value="PRICHEXTENSN"/>
</dbReference>
<gene>
    <name evidence="2" type="ORF">EXIGLDRAFT_312002</name>
</gene>
<accession>A0A165CZ64</accession>
<evidence type="ECO:0000256" key="1">
    <source>
        <dbReference type="SAM" id="MobiDB-lite"/>
    </source>
</evidence>
<sequence>MARMDNSELRQADHFGALSELPMLHGDMRNIVEQLRDDVARVTMRMEGSEEQQRQATDGLRALLQQTVLDLGRIQQSGQGREAAQEQVNVMLANIDQYIRDPGRLAEERKATMSPPKQRPGKAVQTQADEPYSQPPNGTRFTTAEAIIPPSPRRAPLDQVPGPTVLPVHHVPSPTIPSRPNVLSSPLPPPAKGRISKSTPLRRQRVHFSPPVETVPIANPTRSSPPKVHLISRPTSPITVMPVTPHHSPPQLEPHLPPTPPRISRSPPRPPASTHAYCAYCSQPISASHPGHDHAYRPLVYIHAPTHPHPVHVSRGTPPSKSPIALHTYEVPFPNAVSPPMSPK</sequence>
<feature type="region of interest" description="Disordered" evidence="1">
    <location>
        <begin position="244"/>
        <end position="271"/>
    </location>
</feature>
<keyword evidence="3" id="KW-1185">Reference proteome</keyword>
<name>A0A165CZ64_EXIGL</name>